<dbReference type="Proteomes" id="UP000765509">
    <property type="component" value="Unassembled WGS sequence"/>
</dbReference>
<dbReference type="EMBL" id="AVOT02016746">
    <property type="protein sequence ID" value="MBW0502286.1"/>
    <property type="molecule type" value="Genomic_DNA"/>
</dbReference>
<reference evidence="1" key="1">
    <citation type="submission" date="2021-03" db="EMBL/GenBank/DDBJ databases">
        <title>Draft genome sequence of rust myrtle Austropuccinia psidii MF-1, a brazilian biotype.</title>
        <authorList>
            <person name="Quecine M.C."/>
            <person name="Pachon D.M.R."/>
            <person name="Bonatelli M.L."/>
            <person name="Correr F.H."/>
            <person name="Franceschini L.M."/>
            <person name="Leite T.F."/>
            <person name="Margarido G.R.A."/>
            <person name="Almeida C.A."/>
            <person name="Ferrarezi J.A."/>
            <person name="Labate C.A."/>
        </authorList>
    </citation>
    <scope>NUCLEOTIDE SEQUENCE</scope>
    <source>
        <strain evidence="1">MF-1</strain>
    </source>
</reference>
<keyword evidence="2" id="KW-1185">Reference proteome</keyword>
<accession>A0A9Q3HEQ9</accession>
<sequence>MSHMQAIFPAWQTFYHLSSNQQSPCVGDPLNCRCSPACARQPEANQHGLSTDSYALKNSPHMIPDAGSFCTGTCYCRSYTRHSPTHHRPFGTCLPASN</sequence>
<name>A0A9Q3HEQ9_9BASI</name>
<protein>
    <submittedName>
        <fullName evidence="1">Uncharacterized protein</fullName>
    </submittedName>
</protein>
<evidence type="ECO:0000313" key="2">
    <source>
        <dbReference type="Proteomes" id="UP000765509"/>
    </source>
</evidence>
<gene>
    <name evidence="1" type="ORF">O181_042001</name>
</gene>
<proteinExistence type="predicted"/>
<comment type="caution">
    <text evidence="1">The sequence shown here is derived from an EMBL/GenBank/DDBJ whole genome shotgun (WGS) entry which is preliminary data.</text>
</comment>
<evidence type="ECO:0000313" key="1">
    <source>
        <dbReference type="EMBL" id="MBW0502286.1"/>
    </source>
</evidence>
<organism evidence="1 2">
    <name type="scientific">Austropuccinia psidii MF-1</name>
    <dbReference type="NCBI Taxonomy" id="1389203"/>
    <lineage>
        <taxon>Eukaryota</taxon>
        <taxon>Fungi</taxon>
        <taxon>Dikarya</taxon>
        <taxon>Basidiomycota</taxon>
        <taxon>Pucciniomycotina</taxon>
        <taxon>Pucciniomycetes</taxon>
        <taxon>Pucciniales</taxon>
        <taxon>Sphaerophragmiaceae</taxon>
        <taxon>Austropuccinia</taxon>
    </lineage>
</organism>
<dbReference type="AlphaFoldDB" id="A0A9Q3HEQ9"/>